<dbReference type="Proteomes" id="UP000235392">
    <property type="component" value="Unassembled WGS sequence"/>
</dbReference>
<evidence type="ECO:0000313" key="1">
    <source>
        <dbReference type="EMBL" id="PLW39984.1"/>
    </source>
</evidence>
<reference evidence="3 4" key="1">
    <citation type="submission" date="2017-11" db="EMBL/GenBank/DDBJ databases">
        <title>De novo assembly and phasing of dikaryotic genomes from two isolates of Puccinia coronata f. sp. avenae, the causal agent of oat crown rust.</title>
        <authorList>
            <person name="Miller M.E."/>
            <person name="Zhang Y."/>
            <person name="Omidvar V."/>
            <person name="Sperschneider J."/>
            <person name="Schwessinger B."/>
            <person name="Raley C."/>
            <person name="Palmer J.M."/>
            <person name="Garnica D."/>
            <person name="Upadhyaya N."/>
            <person name="Rathjen J."/>
            <person name="Taylor J.M."/>
            <person name="Park R.F."/>
            <person name="Dodds P.N."/>
            <person name="Hirsch C.D."/>
            <person name="Kianian S.F."/>
            <person name="Figueroa M."/>
        </authorList>
    </citation>
    <scope>NUCLEOTIDE SEQUENCE [LARGE SCALE GENOMIC DNA]</scope>
    <source>
        <strain evidence="2">12NC29</strain>
        <strain evidence="1">12SD80</strain>
    </source>
</reference>
<proteinExistence type="predicted"/>
<keyword evidence="3" id="KW-1185">Reference proteome</keyword>
<sequence>MAVLNSERAATQATLAWVAKQSSGRSFCKRASATKLSSPQIYLKFKLKSASNSVHLACLRKRKEHPPLLECMHHHQQFLFVYGVILFGGGHEMRLIGDGGRGLDPFLSLK</sequence>
<evidence type="ECO:0000313" key="3">
    <source>
        <dbReference type="Proteomes" id="UP000235388"/>
    </source>
</evidence>
<protein>
    <submittedName>
        <fullName evidence="2">Uncharacterized protein</fullName>
    </submittedName>
</protein>
<evidence type="ECO:0000313" key="2">
    <source>
        <dbReference type="EMBL" id="PLW42697.1"/>
    </source>
</evidence>
<dbReference type="Proteomes" id="UP000235388">
    <property type="component" value="Unassembled WGS sequence"/>
</dbReference>
<organism evidence="2 3">
    <name type="scientific">Puccinia coronata f. sp. avenae</name>
    <dbReference type="NCBI Taxonomy" id="200324"/>
    <lineage>
        <taxon>Eukaryota</taxon>
        <taxon>Fungi</taxon>
        <taxon>Dikarya</taxon>
        <taxon>Basidiomycota</taxon>
        <taxon>Pucciniomycotina</taxon>
        <taxon>Pucciniomycetes</taxon>
        <taxon>Pucciniales</taxon>
        <taxon>Pucciniaceae</taxon>
        <taxon>Puccinia</taxon>
    </lineage>
</organism>
<accession>A0A2N5UYB8</accession>
<dbReference type="AlphaFoldDB" id="A0A2N5UYB8"/>
<dbReference type="EMBL" id="PGCJ01000155">
    <property type="protein sequence ID" value="PLW42697.1"/>
    <property type="molecule type" value="Genomic_DNA"/>
</dbReference>
<gene>
    <name evidence="2" type="ORF">PCANC_07904</name>
    <name evidence="1" type="ORF">PCASD_06805</name>
</gene>
<dbReference type="EMBL" id="PGCI01000108">
    <property type="protein sequence ID" value="PLW39984.1"/>
    <property type="molecule type" value="Genomic_DNA"/>
</dbReference>
<evidence type="ECO:0000313" key="4">
    <source>
        <dbReference type="Proteomes" id="UP000235392"/>
    </source>
</evidence>
<name>A0A2N5UYB8_9BASI</name>
<comment type="caution">
    <text evidence="2">The sequence shown here is derived from an EMBL/GenBank/DDBJ whole genome shotgun (WGS) entry which is preliminary data.</text>
</comment>